<protein>
    <submittedName>
        <fullName evidence="1">Uncharacterized protein</fullName>
    </submittedName>
</protein>
<dbReference type="Proteomes" id="UP000588098">
    <property type="component" value="Unassembled WGS sequence"/>
</dbReference>
<dbReference type="EMBL" id="JACHJL010000008">
    <property type="protein sequence ID" value="MBB5936435.1"/>
    <property type="molecule type" value="Genomic_DNA"/>
</dbReference>
<gene>
    <name evidence="1" type="ORF">FHS42_003510</name>
</gene>
<keyword evidence="2" id="KW-1185">Reference proteome</keyword>
<dbReference type="AlphaFoldDB" id="A0A7W9UYY2"/>
<comment type="caution">
    <text evidence="1">The sequence shown here is derived from an EMBL/GenBank/DDBJ whole genome shotgun (WGS) entry which is preliminary data.</text>
</comment>
<evidence type="ECO:0000313" key="1">
    <source>
        <dbReference type="EMBL" id="MBB5936435.1"/>
    </source>
</evidence>
<organism evidence="1 2">
    <name type="scientific">Streptomyces zagrosensis</name>
    <dbReference type="NCBI Taxonomy" id="1042984"/>
    <lineage>
        <taxon>Bacteria</taxon>
        <taxon>Bacillati</taxon>
        <taxon>Actinomycetota</taxon>
        <taxon>Actinomycetes</taxon>
        <taxon>Kitasatosporales</taxon>
        <taxon>Streptomycetaceae</taxon>
        <taxon>Streptomyces</taxon>
    </lineage>
</organism>
<evidence type="ECO:0000313" key="2">
    <source>
        <dbReference type="Proteomes" id="UP000588098"/>
    </source>
</evidence>
<proteinExistence type="predicted"/>
<reference evidence="1 2" key="1">
    <citation type="submission" date="2020-08" db="EMBL/GenBank/DDBJ databases">
        <title>Genomic Encyclopedia of Type Strains, Phase III (KMG-III): the genomes of soil and plant-associated and newly described type strains.</title>
        <authorList>
            <person name="Whitman W."/>
        </authorList>
    </citation>
    <scope>NUCLEOTIDE SEQUENCE [LARGE SCALE GENOMIC DNA]</scope>
    <source>
        <strain evidence="1 2">CECT 8305</strain>
    </source>
</reference>
<sequence length="30" mass="3031">MSRTGVSGKCLYQAAPDVAASCRTAVHGHG</sequence>
<name>A0A7W9UYY2_9ACTN</name>
<accession>A0A7W9UYY2</accession>